<keyword evidence="4 7" id="KW-0812">Transmembrane</keyword>
<feature type="transmembrane region" description="Helical" evidence="7">
    <location>
        <begin position="100"/>
        <end position="121"/>
    </location>
</feature>
<dbReference type="Pfam" id="PF00528">
    <property type="entry name" value="BPD_transp_1"/>
    <property type="match status" value="1"/>
</dbReference>
<keyword evidence="2 7" id="KW-0813">Transport</keyword>
<dbReference type="GO" id="GO:0005886">
    <property type="term" value="C:plasma membrane"/>
    <property type="evidence" value="ECO:0007669"/>
    <property type="project" value="UniProtKB-SubCell"/>
</dbReference>
<protein>
    <submittedName>
        <fullName evidence="9">Carbohydrate ABC transporter permease</fullName>
    </submittedName>
</protein>
<evidence type="ECO:0000256" key="2">
    <source>
        <dbReference type="ARBA" id="ARBA00022448"/>
    </source>
</evidence>
<evidence type="ECO:0000256" key="5">
    <source>
        <dbReference type="ARBA" id="ARBA00022989"/>
    </source>
</evidence>
<sequence>MKKTASVLGRVLLGFIVFLTLIPFFLLLSNSFKWSEEIVKYPFALPAEWHFTNYAKAAVQVIRPMCNTFIVTFFVILIVLVVSTLAAYAFVRFQFWGSTFLYLAIMALLMIPGFVLLIPQFIQITNLHMYNTYLGLILPPAAASSATATFLLKTSMEGLSKSLFEAADMEGAGELQILAKIVVPLSKPTLSTVIIMTGLAAWNNYLWPLVSTTGEGTQQIAVALTKLVRSMVEGNGVMFAGYVTASLPLIILFCCASKSFVAGLTQGAVKG</sequence>
<gene>
    <name evidence="9" type="ORF">IAB26_08980</name>
</gene>
<evidence type="ECO:0000256" key="6">
    <source>
        <dbReference type="ARBA" id="ARBA00023136"/>
    </source>
</evidence>
<dbReference type="CDD" id="cd06261">
    <property type="entry name" value="TM_PBP2"/>
    <property type="match status" value="1"/>
</dbReference>
<proteinExistence type="inferred from homology"/>
<dbReference type="Gene3D" id="1.10.3720.10">
    <property type="entry name" value="MetI-like"/>
    <property type="match status" value="1"/>
</dbReference>
<dbReference type="Proteomes" id="UP000886886">
    <property type="component" value="Unassembled WGS sequence"/>
</dbReference>
<dbReference type="PANTHER" id="PTHR43744">
    <property type="entry name" value="ABC TRANSPORTER PERMEASE PROTEIN MG189-RELATED-RELATED"/>
    <property type="match status" value="1"/>
</dbReference>
<dbReference type="GO" id="GO:0055085">
    <property type="term" value="P:transmembrane transport"/>
    <property type="evidence" value="ECO:0007669"/>
    <property type="project" value="InterPro"/>
</dbReference>
<evidence type="ECO:0000313" key="10">
    <source>
        <dbReference type="Proteomes" id="UP000886886"/>
    </source>
</evidence>
<evidence type="ECO:0000256" key="4">
    <source>
        <dbReference type="ARBA" id="ARBA00022692"/>
    </source>
</evidence>
<comment type="caution">
    <text evidence="9">The sequence shown here is derived from an EMBL/GenBank/DDBJ whole genome shotgun (WGS) entry which is preliminary data.</text>
</comment>
<comment type="subcellular location">
    <subcellularLocation>
        <location evidence="1 7">Cell membrane</location>
        <topology evidence="1 7">Multi-pass membrane protein</topology>
    </subcellularLocation>
</comment>
<evidence type="ECO:0000256" key="7">
    <source>
        <dbReference type="RuleBase" id="RU363032"/>
    </source>
</evidence>
<dbReference type="PANTHER" id="PTHR43744:SF8">
    <property type="entry name" value="SN-GLYCEROL-3-PHOSPHATE TRANSPORT SYSTEM PERMEASE PROTEIN UGPE"/>
    <property type="match status" value="1"/>
</dbReference>
<dbReference type="EMBL" id="DVFT01000137">
    <property type="protein sequence ID" value="HIQ96682.1"/>
    <property type="molecule type" value="Genomic_DNA"/>
</dbReference>
<dbReference type="InterPro" id="IPR000515">
    <property type="entry name" value="MetI-like"/>
</dbReference>
<feature type="transmembrane region" description="Helical" evidence="7">
    <location>
        <begin position="7"/>
        <end position="28"/>
    </location>
</feature>
<evidence type="ECO:0000256" key="1">
    <source>
        <dbReference type="ARBA" id="ARBA00004651"/>
    </source>
</evidence>
<keyword evidence="6 7" id="KW-0472">Membrane</keyword>
<reference evidence="9" key="2">
    <citation type="journal article" date="2021" name="PeerJ">
        <title>Extensive microbial diversity within the chicken gut microbiome revealed by metagenomics and culture.</title>
        <authorList>
            <person name="Gilroy R."/>
            <person name="Ravi A."/>
            <person name="Getino M."/>
            <person name="Pursley I."/>
            <person name="Horton D.L."/>
            <person name="Alikhan N.F."/>
            <person name="Baker D."/>
            <person name="Gharbi K."/>
            <person name="Hall N."/>
            <person name="Watson M."/>
            <person name="Adriaenssens E.M."/>
            <person name="Foster-Nyarko E."/>
            <person name="Jarju S."/>
            <person name="Secka A."/>
            <person name="Antonio M."/>
            <person name="Oren A."/>
            <person name="Chaudhuri R.R."/>
            <person name="La Ragione R."/>
            <person name="Hildebrand F."/>
            <person name="Pallen M.J."/>
        </authorList>
    </citation>
    <scope>NUCLEOTIDE SEQUENCE</scope>
    <source>
        <strain evidence="9">ChiSjej3B21-11622</strain>
    </source>
</reference>
<dbReference type="SUPFAM" id="SSF161098">
    <property type="entry name" value="MetI-like"/>
    <property type="match status" value="1"/>
</dbReference>
<organism evidence="9 10">
    <name type="scientific">Candidatus Limivivens merdigallinarum</name>
    <dbReference type="NCBI Taxonomy" id="2840859"/>
    <lineage>
        <taxon>Bacteria</taxon>
        <taxon>Bacillati</taxon>
        <taxon>Bacillota</taxon>
        <taxon>Clostridia</taxon>
        <taxon>Lachnospirales</taxon>
        <taxon>Lachnospiraceae</taxon>
        <taxon>Lachnospiraceae incertae sedis</taxon>
        <taxon>Candidatus Limivivens</taxon>
    </lineage>
</organism>
<name>A0A9D1D132_9FIRM</name>
<comment type="similarity">
    <text evidence="7">Belongs to the binding-protein-dependent transport system permease family.</text>
</comment>
<feature type="transmembrane region" description="Helical" evidence="7">
    <location>
        <begin position="133"/>
        <end position="152"/>
    </location>
</feature>
<dbReference type="InterPro" id="IPR035906">
    <property type="entry name" value="MetI-like_sf"/>
</dbReference>
<feature type="transmembrane region" description="Helical" evidence="7">
    <location>
        <begin position="239"/>
        <end position="261"/>
    </location>
</feature>
<keyword evidence="3" id="KW-1003">Cell membrane</keyword>
<keyword evidence="5 7" id="KW-1133">Transmembrane helix</keyword>
<feature type="domain" description="ABC transmembrane type-1" evidence="8">
    <location>
        <begin position="65"/>
        <end position="256"/>
    </location>
</feature>
<evidence type="ECO:0000256" key="3">
    <source>
        <dbReference type="ARBA" id="ARBA00022475"/>
    </source>
</evidence>
<dbReference type="PROSITE" id="PS50928">
    <property type="entry name" value="ABC_TM1"/>
    <property type="match status" value="1"/>
</dbReference>
<evidence type="ECO:0000313" key="9">
    <source>
        <dbReference type="EMBL" id="HIQ96682.1"/>
    </source>
</evidence>
<evidence type="ECO:0000259" key="8">
    <source>
        <dbReference type="PROSITE" id="PS50928"/>
    </source>
</evidence>
<feature type="transmembrane region" description="Helical" evidence="7">
    <location>
        <begin position="69"/>
        <end position="91"/>
    </location>
</feature>
<accession>A0A9D1D132</accession>
<reference evidence="9" key="1">
    <citation type="submission" date="2020-10" db="EMBL/GenBank/DDBJ databases">
        <authorList>
            <person name="Gilroy R."/>
        </authorList>
    </citation>
    <scope>NUCLEOTIDE SEQUENCE</scope>
    <source>
        <strain evidence="9">ChiSjej3B21-11622</strain>
    </source>
</reference>
<dbReference type="AlphaFoldDB" id="A0A9D1D132"/>